<dbReference type="RefSeq" id="WP_212367417.1">
    <property type="nucleotide sequence ID" value="NZ_JAGSIE010000005.1"/>
</dbReference>
<keyword evidence="4 6" id="KW-1133">Transmembrane helix</keyword>
<feature type="transmembrane region" description="Helical" evidence="6">
    <location>
        <begin position="651"/>
        <end position="673"/>
    </location>
</feature>
<evidence type="ECO:0000313" key="9">
    <source>
        <dbReference type="Proteomes" id="UP000675431"/>
    </source>
</evidence>
<sequence>MNRLSFLKAKRNKWYSGIFMIAFFFILLCFPVAIHSVFNLQQDVESNISHYARGSYDLLVRAEGNQHPLEEELGIVPENYIGFGQGGISIEQWEQIRDREDIEIAAPVASLGYFTGVTSNFGVMFLDTSSYYETTFFTEDGVNSYPVGNRQMCYLLESGIEVDGKPVHPKYEFFTDNRELLNYCKDEAPNFLMPSTYQLVVGIDPEEEEKLVGVSFDKIDPEQTIRGPAYQFQQNGFPNSPLLPVLEIEGPSPTLKANVTAATLDIEPTEVVALRERYDIGSTVDDYPHDFYQLLDPEYAEKRQSLINDLQAIPRDEVFEFTADLGKELKSFHQNGIILFEDGSVRHLADHPELFGGRYFEMYDFLNNPIYYQAGYPSYDLSGEGIQIKQAGEENGIPTYREIIKKGMTSEEASDQGEDVVILDPVDTIDFGERDIDLASSPLGIYQFSPVYGKGENGNEVELKPTLTPGSFITPPAKGVTNIESSILVKGDQPIDAIRIKVAGITGYTDESIQKIDAITDELEEIGLMVTKIAGSSPQTMEMDVENIGTVKESWTTLGAAGTIISEWSLTNLLLGLLFVLVVLTYMLNRSHFWSVVNKKDILLYQQMGWLNRDIRRIGKQENLLLILTSIGIAVPFVVAIPAFSVMEWDLLFLFICSAISFLIFMLVMNHYYTKQITSSKGKKRMNCEKIKRKNSLVSKNLAFYQKHIRTSFVQLFLVSSLNSIVYLALTGTVTTTNVTALGEFVNVQINAWHTIILVVTYILGIITLLESNYSLLREREKEITTYLSIGWSLKDISRLLLKEIAIWSSVAVVLGMILSTFVYAILFSISLSHIILIIGVCLVLFSVVMFISRIFIERLLRRKHIKTNSLSA</sequence>
<protein>
    <submittedName>
        <fullName evidence="8">ABC transporter permease</fullName>
    </submittedName>
</protein>
<comment type="subcellular location">
    <subcellularLocation>
        <location evidence="1">Cell membrane</location>
        <topology evidence="1">Multi-pass membrane protein</topology>
    </subcellularLocation>
</comment>
<reference evidence="8 9" key="1">
    <citation type="submission" date="2021-04" db="EMBL/GenBank/DDBJ databases">
        <title>Allobacillus sp. nov. SKP8-2 isolated from shrimp paste.</title>
        <authorList>
            <person name="Tanasupawat S."/>
            <person name="Yiamsombat S."/>
            <person name="Kanchanasin P."/>
            <person name="Kuncharoen N."/>
        </authorList>
    </citation>
    <scope>NUCLEOTIDE SEQUENCE [LARGE SCALE GENOMIC DNA]</scope>
    <source>
        <strain evidence="8 9">SKP8-2</strain>
    </source>
</reference>
<evidence type="ECO:0000256" key="5">
    <source>
        <dbReference type="ARBA" id="ARBA00023136"/>
    </source>
</evidence>
<evidence type="ECO:0000256" key="4">
    <source>
        <dbReference type="ARBA" id="ARBA00022989"/>
    </source>
</evidence>
<dbReference type="EMBL" id="JAGSIE010000005">
    <property type="protein sequence ID" value="MBR7552841.1"/>
    <property type="molecule type" value="Genomic_DNA"/>
</dbReference>
<evidence type="ECO:0000256" key="3">
    <source>
        <dbReference type="ARBA" id="ARBA00022692"/>
    </source>
</evidence>
<feature type="transmembrane region" description="Helical" evidence="6">
    <location>
        <begin position="805"/>
        <end position="828"/>
    </location>
</feature>
<evidence type="ECO:0000256" key="2">
    <source>
        <dbReference type="ARBA" id="ARBA00022475"/>
    </source>
</evidence>
<feature type="transmembrane region" description="Helical" evidence="6">
    <location>
        <begin position="750"/>
        <end position="770"/>
    </location>
</feature>
<keyword evidence="5 6" id="KW-0472">Membrane</keyword>
<feature type="domain" description="ABC3 transporter permease C-terminal" evidence="7">
    <location>
        <begin position="756"/>
        <end position="856"/>
    </location>
</feature>
<feature type="transmembrane region" description="Helical" evidence="6">
    <location>
        <begin position="623"/>
        <end position="645"/>
    </location>
</feature>
<dbReference type="InterPro" id="IPR003838">
    <property type="entry name" value="ABC3_permease_C"/>
</dbReference>
<evidence type="ECO:0000256" key="1">
    <source>
        <dbReference type="ARBA" id="ARBA00004651"/>
    </source>
</evidence>
<feature type="transmembrane region" description="Helical" evidence="6">
    <location>
        <begin position="568"/>
        <end position="589"/>
    </location>
</feature>
<proteinExistence type="predicted"/>
<dbReference type="GO" id="GO:0005886">
    <property type="term" value="C:plasma membrane"/>
    <property type="evidence" value="ECO:0007669"/>
    <property type="project" value="UniProtKB-SubCell"/>
</dbReference>
<dbReference type="AlphaFoldDB" id="A0A941CUL0"/>
<evidence type="ECO:0000259" key="7">
    <source>
        <dbReference type="Pfam" id="PF02687"/>
    </source>
</evidence>
<keyword evidence="3 6" id="KW-0812">Transmembrane</keyword>
<feature type="transmembrane region" description="Helical" evidence="6">
    <location>
        <begin position="12"/>
        <end position="34"/>
    </location>
</feature>
<name>A0A941CUL0_9BACI</name>
<organism evidence="8 9">
    <name type="scientific">Allobacillus saliphilus</name>
    <dbReference type="NCBI Taxonomy" id="2912308"/>
    <lineage>
        <taxon>Bacteria</taxon>
        <taxon>Bacillati</taxon>
        <taxon>Bacillota</taxon>
        <taxon>Bacilli</taxon>
        <taxon>Bacillales</taxon>
        <taxon>Bacillaceae</taxon>
        <taxon>Allobacillus</taxon>
    </lineage>
</organism>
<keyword evidence="2" id="KW-1003">Cell membrane</keyword>
<dbReference type="Proteomes" id="UP000675431">
    <property type="component" value="Unassembled WGS sequence"/>
</dbReference>
<gene>
    <name evidence="8" type="ORF">KC820_01620</name>
</gene>
<feature type="transmembrane region" description="Helical" evidence="6">
    <location>
        <begin position="834"/>
        <end position="857"/>
    </location>
</feature>
<keyword evidence="9" id="KW-1185">Reference proteome</keyword>
<dbReference type="Pfam" id="PF02687">
    <property type="entry name" value="FtsX"/>
    <property type="match status" value="1"/>
</dbReference>
<accession>A0A941CUL0</accession>
<feature type="transmembrane region" description="Helical" evidence="6">
    <location>
        <begin position="713"/>
        <end position="730"/>
    </location>
</feature>
<evidence type="ECO:0000256" key="6">
    <source>
        <dbReference type="SAM" id="Phobius"/>
    </source>
</evidence>
<evidence type="ECO:0000313" key="8">
    <source>
        <dbReference type="EMBL" id="MBR7552841.1"/>
    </source>
</evidence>
<comment type="caution">
    <text evidence="8">The sequence shown here is derived from an EMBL/GenBank/DDBJ whole genome shotgun (WGS) entry which is preliminary data.</text>
</comment>